<evidence type="ECO:0000256" key="3">
    <source>
        <dbReference type="ARBA" id="ARBA00022452"/>
    </source>
</evidence>
<protein>
    <submittedName>
        <fullName evidence="12">TonB-dependent receptor</fullName>
    </submittedName>
</protein>
<dbReference type="PANTHER" id="PTHR47234">
    <property type="match status" value="1"/>
</dbReference>
<evidence type="ECO:0000256" key="2">
    <source>
        <dbReference type="ARBA" id="ARBA00022448"/>
    </source>
</evidence>
<dbReference type="eggNOG" id="COG1629">
    <property type="taxonomic scope" value="Bacteria"/>
</dbReference>
<dbReference type="PANTHER" id="PTHR47234:SF2">
    <property type="entry name" value="TONB-DEPENDENT RECEPTOR"/>
    <property type="match status" value="1"/>
</dbReference>
<organism evidence="12 13">
    <name type="scientific">Hyphomonas johnsonii MHS-2</name>
    <dbReference type="NCBI Taxonomy" id="1280950"/>
    <lineage>
        <taxon>Bacteria</taxon>
        <taxon>Pseudomonadati</taxon>
        <taxon>Pseudomonadota</taxon>
        <taxon>Alphaproteobacteria</taxon>
        <taxon>Hyphomonadales</taxon>
        <taxon>Hyphomonadaceae</taxon>
        <taxon>Hyphomonas</taxon>
    </lineage>
</organism>
<dbReference type="InterPro" id="IPR039426">
    <property type="entry name" value="TonB-dep_rcpt-like"/>
</dbReference>
<dbReference type="AlphaFoldDB" id="A0A059FBK2"/>
<dbReference type="InterPro" id="IPR000531">
    <property type="entry name" value="Beta-barrel_TonB"/>
</dbReference>
<dbReference type="CDD" id="cd01347">
    <property type="entry name" value="ligand_gated_channel"/>
    <property type="match status" value="1"/>
</dbReference>
<comment type="similarity">
    <text evidence="8 9">Belongs to the TonB-dependent receptor family.</text>
</comment>
<dbReference type="RefSeq" id="WP_206741868.1">
    <property type="nucleotide sequence ID" value="NZ_ARYK01000011.1"/>
</dbReference>
<feature type="domain" description="TonB-dependent receptor-like beta-barrel" evidence="10">
    <location>
        <begin position="342"/>
        <end position="878"/>
    </location>
</feature>
<keyword evidence="5 9" id="KW-0798">TonB box</keyword>
<keyword evidence="3 8" id="KW-1134">Transmembrane beta strand</keyword>
<keyword evidence="7 8" id="KW-0998">Cell outer membrane</keyword>
<evidence type="ECO:0000256" key="1">
    <source>
        <dbReference type="ARBA" id="ARBA00004571"/>
    </source>
</evidence>
<keyword evidence="13" id="KW-1185">Reference proteome</keyword>
<comment type="subcellular location">
    <subcellularLocation>
        <location evidence="1 8">Cell outer membrane</location>
        <topology evidence="1 8">Multi-pass membrane protein</topology>
    </subcellularLocation>
</comment>
<evidence type="ECO:0000259" key="10">
    <source>
        <dbReference type="Pfam" id="PF00593"/>
    </source>
</evidence>
<dbReference type="InterPro" id="IPR036942">
    <property type="entry name" value="Beta-barrel_TonB_sf"/>
</dbReference>
<dbReference type="PROSITE" id="PS52016">
    <property type="entry name" value="TONB_DEPENDENT_REC_3"/>
    <property type="match status" value="1"/>
</dbReference>
<comment type="caution">
    <text evidence="12">The sequence shown here is derived from an EMBL/GenBank/DDBJ whole genome shotgun (WGS) entry which is preliminary data.</text>
</comment>
<dbReference type="Proteomes" id="UP000025171">
    <property type="component" value="Unassembled WGS sequence"/>
</dbReference>
<keyword evidence="4 8" id="KW-0812">Transmembrane</keyword>
<evidence type="ECO:0000256" key="8">
    <source>
        <dbReference type="PROSITE-ProRule" id="PRU01360"/>
    </source>
</evidence>
<gene>
    <name evidence="12" type="ORF">HJO_16375</name>
</gene>
<proteinExistence type="inferred from homology"/>
<evidence type="ECO:0000256" key="5">
    <source>
        <dbReference type="ARBA" id="ARBA00023077"/>
    </source>
</evidence>
<dbReference type="eggNOG" id="COG4771">
    <property type="taxonomic scope" value="Bacteria"/>
</dbReference>
<evidence type="ECO:0000256" key="9">
    <source>
        <dbReference type="RuleBase" id="RU003357"/>
    </source>
</evidence>
<evidence type="ECO:0000313" key="13">
    <source>
        <dbReference type="Proteomes" id="UP000025171"/>
    </source>
</evidence>
<accession>A0A059FBK2</accession>
<keyword evidence="12" id="KW-0675">Receptor</keyword>
<evidence type="ECO:0000313" key="12">
    <source>
        <dbReference type="EMBL" id="KCZ87977.1"/>
    </source>
</evidence>
<dbReference type="Gene3D" id="2.40.170.20">
    <property type="entry name" value="TonB-dependent receptor, beta-barrel domain"/>
    <property type="match status" value="1"/>
</dbReference>
<dbReference type="Pfam" id="PF00593">
    <property type="entry name" value="TonB_dep_Rec_b-barrel"/>
    <property type="match status" value="1"/>
</dbReference>
<dbReference type="InterPro" id="IPR037066">
    <property type="entry name" value="Plug_dom_sf"/>
</dbReference>
<evidence type="ECO:0000256" key="4">
    <source>
        <dbReference type="ARBA" id="ARBA00022692"/>
    </source>
</evidence>
<dbReference type="SUPFAM" id="SSF56935">
    <property type="entry name" value="Porins"/>
    <property type="match status" value="1"/>
</dbReference>
<dbReference type="GO" id="GO:0009279">
    <property type="term" value="C:cell outer membrane"/>
    <property type="evidence" value="ECO:0007669"/>
    <property type="project" value="UniProtKB-SubCell"/>
</dbReference>
<keyword evidence="6 8" id="KW-0472">Membrane</keyword>
<name>A0A059FBK2_9PROT</name>
<evidence type="ECO:0000259" key="11">
    <source>
        <dbReference type="Pfam" id="PF07715"/>
    </source>
</evidence>
<evidence type="ECO:0000256" key="6">
    <source>
        <dbReference type="ARBA" id="ARBA00023136"/>
    </source>
</evidence>
<dbReference type="Pfam" id="PF07715">
    <property type="entry name" value="Plug"/>
    <property type="match status" value="1"/>
</dbReference>
<sequence>MDMKIVKQEGVLTKRLLLSTAMTLGLSCMFAGGMQAQEVGEVVAVQTEPEEDSVSTQKKVVVTGSRIQRLDLTSVGPISVLDNEDIYGLGITNVEELLQTQSFSAGFAGNSNAAYWVAGGWGTAQVNLRGLGSNRTLVLLNGRRVVAGGSGANSSVDLNMIPVSMLERVEVLKDGASAVYGADAVAGVVNLITKDRFEGFKLDTKFGISDEGDAEEYLVDLTWGVASERGSLLFSANYQNNKAAPLDTRAPCSLADTDGDGDLECTSGSSSTAGGRAVFANGDQINFIGGDAYEPFNIAAHGFNSNPFFNASNPVERVTFGAVGKYELTDSINFFSEALFNWRTSNQPGSPATLSDIAFDASHPTNPTGQDITLLRRRTAEFGARQFEQDVSTWRLVAGIEGDLFDGWNYDVAFNWGRNTAVDALQNNINTRRLGEALDPALCGTSGIPCADILGEGDLTAEVGDYILMNQRDTGGNEQISFSGNIAGALFDLPAGPLGFAAGFEYREDKGWIEPDSLLVAGDALGNAQDPVSGSIEAQELYAEVNVPVVRGVPMIESLDLDLALRYSDYDLFGSDSNYKVGVNWQIIPDLKIRGTYSTAFRVPSVTELFSGVSEGQIPTADPCSNWASLDPASVVYQNCQAAGVPTTYTQFGSAILTDRGGNINLEPEDATTFTVGAVVQPRFAPGLSFTVDYFDIDIQDAIRQTSGSAKLASCYTSVGLSHPFCGPTHHSRNSLTGDINFLSAQSANTGDEVMTGIDFSATYDFSAFAFNHSVAFQATHLMKYEVSAFEGDTPFVYDGGVGCCDGGYPEWRANASWTARNDRLTGVYNVQVIGSATDYFGAPGAVGTDIDAVLYHNAQGSYQVNDQLKLSAGVDNLFDKKAPYVRSWSDGNTDTMTYSLLGRYFYARATWVLE</sequence>
<feature type="domain" description="TonB-dependent receptor plug" evidence="11">
    <location>
        <begin position="75"/>
        <end position="188"/>
    </location>
</feature>
<dbReference type="PROSITE" id="PS51257">
    <property type="entry name" value="PROKAR_LIPOPROTEIN"/>
    <property type="match status" value="1"/>
</dbReference>
<evidence type="ECO:0000256" key="7">
    <source>
        <dbReference type="ARBA" id="ARBA00023237"/>
    </source>
</evidence>
<reference evidence="12 13" key="1">
    <citation type="journal article" date="2014" name="Antonie Van Leeuwenhoek">
        <title>Hyphomonas beringensis sp. nov. and Hyphomonas chukchiensis sp. nov., isolated from surface seawater of the Bering Sea and Chukchi Sea.</title>
        <authorList>
            <person name="Li C."/>
            <person name="Lai Q."/>
            <person name="Li G."/>
            <person name="Dong C."/>
            <person name="Wang J."/>
            <person name="Liao Y."/>
            <person name="Shao Z."/>
        </authorList>
    </citation>
    <scope>NUCLEOTIDE SEQUENCE [LARGE SCALE GENOMIC DNA]</scope>
    <source>
        <strain evidence="12 13">MHS-2</strain>
    </source>
</reference>
<dbReference type="STRING" id="1280950.HJO_16375"/>
<dbReference type="PATRIC" id="fig|1280950.3.peg.3283"/>
<keyword evidence="2 8" id="KW-0813">Transport</keyword>
<dbReference type="EMBL" id="ARYK01000011">
    <property type="protein sequence ID" value="KCZ87977.1"/>
    <property type="molecule type" value="Genomic_DNA"/>
</dbReference>
<dbReference type="Gene3D" id="2.170.130.10">
    <property type="entry name" value="TonB-dependent receptor, plug domain"/>
    <property type="match status" value="1"/>
</dbReference>
<dbReference type="InterPro" id="IPR012910">
    <property type="entry name" value="Plug_dom"/>
</dbReference>